<feature type="transmembrane region" description="Helical" evidence="1">
    <location>
        <begin position="82"/>
        <end position="100"/>
    </location>
</feature>
<feature type="non-terminal residue" evidence="2">
    <location>
        <position position="1"/>
    </location>
</feature>
<gene>
    <name evidence="2" type="ORF">METZ01_LOCUS192242</name>
</gene>
<reference evidence="2" key="1">
    <citation type="submission" date="2018-05" db="EMBL/GenBank/DDBJ databases">
        <authorList>
            <person name="Lanie J.A."/>
            <person name="Ng W.-L."/>
            <person name="Kazmierczak K.M."/>
            <person name="Andrzejewski T.M."/>
            <person name="Davidsen T.M."/>
            <person name="Wayne K.J."/>
            <person name="Tettelin H."/>
            <person name="Glass J.I."/>
            <person name="Rusch D."/>
            <person name="Podicherti R."/>
            <person name="Tsui H.-C.T."/>
            <person name="Winkler M.E."/>
        </authorList>
    </citation>
    <scope>NUCLEOTIDE SEQUENCE</scope>
</reference>
<dbReference type="InterPro" id="IPR021814">
    <property type="entry name" value="DUF3394"/>
</dbReference>
<keyword evidence="1" id="KW-1133">Transmembrane helix</keyword>
<evidence type="ECO:0000313" key="2">
    <source>
        <dbReference type="EMBL" id="SVB39388.1"/>
    </source>
</evidence>
<dbReference type="AlphaFoldDB" id="A0A382DLW8"/>
<accession>A0A382DLW8</accession>
<keyword evidence="1" id="KW-0812">Transmembrane</keyword>
<name>A0A382DLW8_9ZZZZ</name>
<proteinExistence type="predicted"/>
<dbReference type="EMBL" id="UINC01040051">
    <property type="protein sequence ID" value="SVB39388.1"/>
    <property type="molecule type" value="Genomic_DNA"/>
</dbReference>
<organism evidence="2">
    <name type="scientific">marine metagenome</name>
    <dbReference type="NCBI Taxonomy" id="408172"/>
    <lineage>
        <taxon>unclassified sequences</taxon>
        <taxon>metagenomes</taxon>
        <taxon>ecological metagenomes</taxon>
    </lineage>
</organism>
<dbReference type="Pfam" id="PF11874">
    <property type="entry name" value="DUF3394"/>
    <property type="match status" value="1"/>
</dbReference>
<evidence type="ECO:0000256" key="1">
    <source>
        <dbReference type="SAM" id="Phobius"/>
    </source>
</evidence>
<keyword evidence="1" id="KW-0472">Membrane</keyword>
<protein>
    <submittedName>
        <fullName evidence="2">Uncharacterized protein</fullName>
    </submittedName>
</protein>
<sequence length="105" mass="12465">DVHIKVTRRTEYGDRYKLFIIKKDTFNENYSLKDYGINVVDQEGRMTIDTLKWNSLAKKSGIETGDVISEFKIENLDRPNKAIIYPFSLVTFLFFGYLNYRRKKI</sequence>